<reference evidence="2" key="1">
    <citation type="submission" date="2022-12" db="EMBL/GenBank/DDBJ databases">
        <title>Whole genome sequence of Mycolicibacterium iranicum strain SBH312.</title>
        <authorList>
            <person name="Jani J."/>
            <person name="Arifin Mustapha Z."/>
            <person name="Ahmed K."/>
            <person name="Kai Ling C."/>
        </authorList>
    </citation>
    <scope>NUCLEOTIDE SEQUENCE</scope>
    <source>
        <strain evidence="2">SBH312</strain>
    </source>
</reference>
<evidence type="ECO:0000256" key="1">
    <source>
        <dbReference type="SAM" id="MobiDB-lite"/>
    </source>
</evidence>
<evidence type="ECO:0000313" key="2">
    <source>
        <dbReference type="EMBL" id="MCZ0730267.1"/>
    </source>
</evidence>
<name>A0ABT4HJ85_MYCIR</name>
<dbReference type="EMBL" id="JAPQYE010000009">
    <property type="protein sequence ID" value="MCZ0730267.1"/>
    <property type="molecule type" value="Genomic_DNA"/>
</dbReference>
<gene>
    <name evidence="2" type="ORF">OY187_19645</name>
</gene>
<feature type="region of interest" description="Disordered" evidence="1">
    <location>
        <begin position="30"/>
        <end position="49"/>
    </location>
</feature>
<proteinExistence type="predicted"/>
<sequence>MAAIAPGNIRARKLIRYRLLYWLLGGADATADRQEPPAPKKAPRARRREDFIEEAAMTREMHRL</sequence>
<accession>A0ABT4HJ85</accession>
<protein>
    <submittedName>
        <fullName evidence="2">Uncharacterized protein</fullName>
    </submittedName>
</protein>
<keyword evidence="3" id="KW-1185">Reference proteome</keyword>
<comment type="caution">
    <text evidence="2">The sequence shown here is derived from an EMBL/GenBank/DDBJ whole genome shotgun (WGS) entry which is preliminary data.</text>
</comment>
<organism evidence="2 3">
    <name type="scientific">Mycolicibacterium iranicum</name>
    <name type="common">Mycobacterium iranicum</name>
    <dbReference type="NCBI Taxonomy" id="912594"/>
    <lineage>
        <taxon>Bacteria</taxon>
        <taxon>Bacillati</taxon>
        <taxon>Actinomycetota</taxon>
        <taxon>Actinomycetes</taxon>
        <taxon>Mycobacteriales</taxon>
        <taxon>Mycobacteriaceae</taxon>
        <taxon>Mycolicibacterium</taxon>
    </lineage>
</organism>
<dbReference type="RefSeq" id="WP_268786934.1">
    <property type="nucleotide sequence ID" value="NZ_JAPQYE010000009.1"/>
</dbReference>
<dbReference type="Proteomes" id="UP001084650">
    <property type="component" value="Unassembled WGS sequence"/>
</dbReference>
<evidence type="ECO:0000313" key="3">
    <source>
        <dbReference type="Proteomes" id="UP001084650"/>
    </source>
</evidence>